<keyword evidence="5" id="KW-0353">Hemolymph clotting</keyword>
<dbReference type="CDD" id="cd00190">
    <property type="entry name" value="Tryp_SPc"/>
    <property type="match status" value="1"/>
</dbReference>
<dbReference type="Pfam" id="PF00089">
    <property type="entry name" value="Trypsin"/>
    <property type="match status" value="1"/>
</dbReference>
<dbReference type="PROSITE" id="PS00135">
    <property type="entry name" value="TRYPSIN_SER"/>
    <property type="match status" value="1"/>
</dbReference>
<evidence type="ECO:0000256" key="8">
    <source>
        <dbReference type="ARBA" id="ARBA00024195"/>
    </source>
</evidence>
<feature type="domain" description="Peptidase S1" evidence="12">
    <location>
        <begin position="60"/>
        <end position="318"/>
    </location>
</feature>
<dbReference type="EMBL" id="CAXKWB010005446">
    <property type="protein sequence ID" value="CAL4078480.1"/>
    <property type="molecule type" value="Genomic_DNA"/>
</dbReference>
<comment type="caution">
    <text evidence="13">The sequence shown here is derived from an EMBL/GenBank/DDBJ whole genome shotgun (WGS) entry which is preliminary data.</text>
</comment>
<evidence type="ECO:0000256" key="2">
    <source>
        <dbReference type="ARBA" id="ARBA00022670"/>
    </source>
</evidence>
<evidence type="ECO:0000256" key="7">
    <source>
        <dbReference type="ARBA" id="ARBA00023157"/>
    </source>
</evidence>
<protein>
    <recommendedName>
        <fullName evidence="10">limulus clotting factor C</fullName>
        <ecNumber evidence="10">3.4.21.84</ecNumber>
    </recommendedName>
</protein>
<evidence type="ECO:0000256" key="4">
    <source>
        <dbReference type="ARBA" id="ARBA00022801"/>
    </source>
</evidence>
<evidence type="ECO:0000256" key="6">
    <source>
        <dbReference type="ARBA" id="ARBA00022825"/>
    </source>
</evidence>
<keyword evidence="2" id="KW-0645">Protease</keyword>
<dbReference type="InterPro" id="IPR009003">
    <property type="entry name" value="Peptidase_S1_PA"/>
</dbReference>
<sequence length="326" mass="37166">MESLEVEYVPTPPDNSRFRGVKKFLKKCGCFCLGMTFSMTLFGLTLYNFIRLFIPEEPYVRRGCQCGHRYESVQDEVFGEWPWQVAMRINMTDVDHAVEDEVEKFCAASLIHEEWLLTAADCVPYIGGVPKPEAIVVSVGEVNKDMWNYTVSAEERSVDLIIVHKDYERERHLDDIAVMHLSTPVNDTKYIMPVCLPLKHMDLNFEGETVTVTGWGTLSFNQRVSETVIAVDLPVLNNDKCDIYHKDYPVWEDMLCTYERGRDSCQGDSGGPLVWLNEKGRYQLIGVTSFGTICGKAGSPGVYTRVTTYIDWIQQSTNVTFCMPKK</sequence>
<evidence type="ECO:0000256" key="10">
    <source>
        <dbReference type="ARBA" id="ARBA00066707"/>
    </source>
</evidence>
<evidence type="ECO:0000256" key="9">
    <source>
        <dbReference type="ARBA" id="ARBA00052079"/>
    </source>
</evidence>
<dbReference type="InterPro" id="IPR051487">
    <property type="entry name" value="Ser/Thr_Proteases_Immune/Dev"/>
</dbReference>
<evidence type="ECO:0000256" key="1">
    <source>
        <dbReference type="ARBA" id="ARBA00022659"/>
    </source>
</evidence>
<dbReference type="Gene3D" id="2.40.10.10">
    <property type="entry name" value="Trypsin-like serine proteases"/>
    <property type="match status" value="1"/>
</dbReference>
<dbReference type="PRINTS" id="PR00722">
    <property type="entry name" value="CHYMOTRYPSIN"/>
</dbReference>
<evidence type="ECO:0000313" key="14">
    <source>
        <dbReference type="Proteomes" id="UP001497623"/>
    </source>
</evidence>
<dbReference type="GO" id="GO:0042381">
    <property type="term" value="P:hemolymph coagulation"/>
    <property type="evidence" value="ECO:0007669"/>
    <property type="project" value="UniProtKB-KW"/>
</dbReference>
<comment type="similarity">
    <text evidence="8">Belongs to the peptidase S1 family. CLIP subfamily.</text>
</comment>
<dbReference type="InterPro" id="IPR043504">
    <property type="entry name" value="Peptidase_S1_PA_chymotrypsin"/>
</dbReference>
<dbReference type="FunFam" id="2.40.10.10:FF:000120">
    <property type="entry name" value="Putative serine protease"/>
    <property type="match status" value="1"/>
</dbReference>
<keyword evidence="3" id="KW-0732">Signal</keyword>
<dbReference type="GO" id="GO:0004252">
    <property type="term" value="F:serine-type endopeptidase activity"/>
    <property type="evidence" value="ECO:0007669"/>
    <property type="project" value="InterPro"/>
</dbReference>
<dbReference type="InterPro" id="IPR033116">
    <property type="entry name" value="TRYPSIN_SER"/>
</dbReference>
<dbReference type="PANTHER" id="PTHR24256">
    <property type="entry name" value="TRYPTASE-RELATED"/>
    <property type="match status" value="1"/>
</dbReference>
<dbReference type="InterPro" id="IPR001254">
    <property type="entry name" value="Trypsin_dom"/>
</dbReference>
<evidence type="ECO:0000313" key="13">
    <source>
        <dbReference type="EMBL" id="CAL4078480.1"/>
    </source>
</evidence>
<evidence type="ECO:0000259" key="12">
    <source>
        <dbReference type="PROSITE" id="PS50240"/>
    </source>
</evidence>
<dbReference type="SUPFAM" id="SSF50494">
    <property type="entry name" value="Trypsin-like serine proteases"/>
    <property type="match status" value="1"/>
</dbReference>
<organism evidence="13 14">
    <name type="scientific">Meganyctiphanes norvegica</name>
    <name type="common">Northern krill</name>
    <name type="synonym">Thysanopoda norvegica</name>
    <dbReference type="NCBI Taxonomy" id="48144"/>
    <lineage>
        <taxon>Eukaryota</taxon>
        <taxon>Metazoa</taxon>
        <taxon>Ecdysozoa</taxon>
        <taxon>Arthropoda</taxon>
        <taxon>Crustacea</taxon>
        <taxon>Multicrustacea</taxon>
        <taxon>Malacostraca</taxon>
        <taxon>Eumalacostraca</taxon>
        <taxon>Eucarida</taxon>
        <taxon>Euphausiacea</taxon>
        <taxon>Euphausiidae</taxon>
        <taxon>Meganyctiphanes</taxon>
    </lineage>
</organism>
<keyword evidence="11" id="KW-1133">Transmembrane helix</keyword>
<keyword evidence="1" id="KW-0768">Sushi</keyword>
<proteinExistence type="inferred from homology"/>
<comment type="catalytic activity">
    <reaction evidence="9">
        <text>Selective cleavage of 103-Arg-|-Ser-104 and 124-Ile-|-Ile-125 bonds in Limulus clotting factor B to form activated factor B. Cleavage of -Pro-Arg-|-Xaa- bonds in synthetic substrates.</text>
        <dbReference type="EC" id="3.4.21.84"/>
    </reaction>
</comment>
<keyword evidence="11" id="KW-0812">Transmembrane</keyword>
<keyword evidence="6" id="KW-0720">Serine protease</keyword>
<evidence type="ECO:0000256" key="3">
    <source>
        <dbReference type="ARBA" id="ARBA00022729"/>
    </source>
</evidence>
<dbReference type="EC" id="3.4.21.84" evidence="10"/>
<dbReference type="SMART" id="SM00020">
    <property type="entry name" value="Tryp_SPc"/>
    <property type="match status" value="1"/>
</dbReference>
<gene>
    <name evidence="13" type="ORF">MNOR_LOCUS10664</name>
</gene>
<dbReference type="AlphaFoldDB" id="A0AAV2QDN4"/>
<keyword evidence="7" id="KW-1015">Disulfide bond</keyword>
<dbReference type="GO" id="GO:0006508">
    <property type="term" value="P:proteolysis"/>
    <property type="evidence" value="ECO:0007669"/>
    <property type="project" value="UniProtKB-KW"/>
</dbReference>
<feature type="transmembrane region" description="Helical" evidence="11">
    <location>
        <begin position="28"/>
        <end position="50"/>
    </location>
</feature>
<keyword evidence="11" id="KW-0472">Membrane</keyword>
<evidence type="ECO:0000256" key="5">
    <source>
        <dbReference type="ARBA" id="ARBA00022820"/>
    </source>
</evidence>
<name>A0AAV2QDN4_MEGNR</name>
<keyword evidence="4" id="KW-0378">Hydrolase</keyword>
<dbReference type="Proteomes" id="UP001497623">
    <property type="component" value="Unassembled WGS sequence"/>
</dbReference>
<keyword evidence="14" id="KW-1185">Reference proteome</keyword>
<accession>A0AAV2QDN4</accession>
<dbReference type="PROSITE" id="PS50240">
    <property type="entry name" value="TRYPSIN_DOM"/>
    <property type="match status" value="1"/>
</dbReference>
<reference evidence="13 14" key="1">
    <citation type="submission" date="2024-05" db="EMBL/GenBank/DDBJ databases">
        <authorList>
            <person name="Wallberg A."/>
        </authorList>
    </citation>
    <scope>NUCLEOTIDE SEQUENCE [LARGE SCALE GENOMIC DNA]</scope>
</reference>
<evidence type="ECO:0000256" key="11">
    <source>
        <dbReference type="SAM" id="Phobius"/>
    </source>
</evidence>
<dbReference type="InterPro" id="IPR001314">
    <property type="entry name" value="Peptidase_S1A"/>
</dbReference>